<keyword evidence="1" id="KW-0546">Nucleotide metabolism</keyword>
<dbReference type="EMBL" id="JAGQKY010000172">
    <property type="protein sequence ID" value="MCA9397863.1"/>
    <property type="molecule type" value="Genomic_DNA"/>
</dbReference>
<name>A0A955LWL4_UNCKA</name>
<dbReference type="PANTHER" id="PTHR42680">
    <property type="entry name" value="DCTP DEAMINASE"/>
    <property type="match status" value="1"/>
</dbReference>
<evidence type="ECO:0000313" key="3">
    <source>
        <dbReference type="Proteomes" id="UP000699691"/>
    </source>
</evidence>
<dbReference type="GO" id="GO:0008829">
    <property type="term" value="F:dCTP deaminase activity"/>
    <property type="evidence" value="ECO:0007669"/>
    <property type="project" value="InterPro"/>
</dbReference>
<organism evidence="2 3">
    <name type="scientific">candidate division WWE3 bacterium</name>
    <dbReference type="NCBI Taxonomy" id="2053526"/>
    <lineage>
        <taxon>Bacteria</taxon>
        <taxon>Katanobacteria</taxon>
    </lineage>
</organism>
<dbReference type="InterPro" id="IPR011962">
    <property type="entry name" value="dCTP_deaminase"/>
</dbReference>
<dbReference type="PANTHER" id="PTHR42680:SF3">
    <property type="entry name" value="DCTP DEAMINASE"/>
    <property type="match status" value="1"/>
</dbReference>
<reference evidence="2" key="2">
    <citation type="journal article" date="2021" name="Microbiome">
        <title>Successional dynamics and alternative stable states in a saline activated sludge microbial community over 9 years.</title>
        <authorList>
            <person name="Wang Y."/>
            <person name="Ye J."/>
            <person name="Ju F."/>
            <person name="Liu L."/>
            <person name="Boyd J.A."/>
            <person name="Deng Y."/>
            <person name="Parks D.H."/>
            <person name="Jiang X."/>
            <person name="Yin X."/>
            <person name="Woodcroft B.J."/>
            <person name="Tyson G.W."/>
            <person name="Hugenholtz P."/>
            <person name="Polz M.F."/>
            <person name="Zhang T."/>
        </authorList>
    </citation>
    <scope>NUCLEOTIDE SEQUENCE</scope>
    <source>
        <strain evidence="2">HKST-UBA02</strain>
    </source>
</reference>
<protein>
    <submittedName>
        <fullName evidence="2">Deoxycytidine deaminase</fullName>
    </submittedName>
</protein>
<dbReference type="InterPro" id="IPR036157">
    <property type="entry name" value="dUTPase-like_sf"/>
</dbReference>
<comment type="caution">
    <text evidence="2">The sequence shown here is derived from an EMBL/GenBank/DDBJ whole genome shotgun (WGS) entry which is preliminary data.</text>
</comment>
<dbReference type="SUPFAM" id="SSF51283">
    <property type="entry name" value="dUTPase-like"/>
    <property type="match status" value="1"/>
</dbReference>
<sequence>MILTGSKIKEEISSGSITIDPFLEDHVNPNSYNYRLDQTLKVFDFFEDNKPVFKEITIPDTGYVLEPGVMYLATTYETIGSDKYAMSLIGRSSMGRYGLFLQVSANLGHTTSKHKWTLEIVAALPIRLYPGMVIGQVSFWSNYGQVDPYKGRYGFINHAQESFAQSEYKNNKQ</sequence>
<dbReference type="GO" id="GO:0006229">
    <property type="term" value="P:dUTP biosynthetic process"/>
    <property type="evidence" value="ECO:0007669"/>
    <property type="project" value="InterPro"/>
</dbReference>
<dbReference type="Gene3D" id="2.70.40.10">
    <property type="match status" value="1"/>
</dbReference>
<evidence type="ECO:0000313" key="2">
    <source>
        <dbReference type="EMBL" id="MCA9397863.1"/>
    </source>
</evidence>
<dbReference type="Proteomes" id="UP000699691">
    <property type="component" value="Unassembled WGS sequence"/>
</dbReference>
<dbReference type="AlphaFoldDB" id="A0A955LWL4"/>
<reference evidence="2" key="1">
    <citation type="submission" date="2020-04" db="EMBL/GenBank/DDBJ databases">
        <authorList>
            <person name="Zhang T."/>
        </authorList>
    </citation>
    <scope>NUCLEOTIDE SEQUENCE</scope>
    <source>
        <strain evidence="2">HKST-UBA02</strain>
    </source>
</reference>
<dbReference type="GO" id="GO:0015949">
    <property type="term" value="P:nucleobase-containing small molecule interconversion"/>
    <property type="evidence" value="ECO:0007669"/>
    <property type="project" value="TreeGrafter"/>
</dbReference>
<dbReference type="Pfam" id="PF22769">
    <property type="entry name" value="DCD"/>
    <property type="match status" value="1"/>
</dbReference>
<evidence type="ECO:0000256" key="1">
    <source>
        <dbReference type="ARBA" id="ARBA00023080"/>
    </source>
</evidence>
<accession>A0A955LWL4</accession>
<gene>
    <name evidence="2" type="ORF">KC573_03460</name>
</gene>
<proteinExistence type="predicted"/>